<reference evidence="1 2" key="1">
    <citation type="submission" date="2021-03" db="EMBL/GenBank/DDBJ databases">
        <title>Caproiciproducens sp. nov. isolated from feces of cow.</title>
        <authorList>
            <person name="Choi J.-Y."/>
        </authorList>
    </citation>
    <scope>NUCLEOTIDE SEQUENCE [LARGE SCALE GENOMIC DNA]</scope>
    <source>
        <strain evidence="1 2">AGMB10547</strain>
    </source>
</reference>
<evidence type="ECO:0000313" key="1">
    <source>
        <dbReference type="EMBL" id="MBW7573923.1"/>
    </source>
</evidence>
<keyword evidence="2" id="KW-1185">Reference proteome</keyword>
<dbReference type="RefSeq" id="WP_219966325.1">
    <property type="nucleotide sequence ID" value="NZ_JAGFNZ010000006.1"/>
</dbReference>
<protein>
    <submittedName>
        <fullName evidence="1">Uncharacterized protein</fullName>
    </submittedName>
</protein>
<gene>
    <name evidence="1" type="ORF">J5W02_14000</name>
</gene>
<dbReference type="EMBL" id="JAGFNZ010000006">
    <property type="protein sequence ID" value="MBW7573923.1"/>
    <property type="molecule type" value="Genomic_DNA"/>
</dbReference>
<comment type="caution">
    <text evidence="1">The sequence shown here is derived from an EMBL/GenBank/DDBJ whole genome shotgun (WGS) entry which is preliminary data.</text>
</comment>
<proteinExistence type="predicted"/>
<evidence type="ECO:0000313" key="2">
    <source>
        <dbReference type="Proteomes" id="UP000719942"/>
    </source>
</evidence>
<organism evidence="1 2">
    <name type="scientific">Caproiciproducens faecalis</name>
    <dbReference type="NCBI Taxonomy" id="2820301"/>
    <lineage>
        <taxon>Bacteria</taxon>
        <taxon>Bacillati</taxon>
        <taxon>Bacillota</taxon>
        <taxon>Clostridia</taxon>
        <taxon>Eubacteriales</taxon>
        <taxon>Acutalibacteraceae</taxon>
        <taxon>Caproiciproducens</taxon>
    </lineage>
</organism>
<dbReference type="Proteomes" id="UP000719942">
    <property type="component" value="Unassembled WGS sequence"/>
</dbReference>
<accession>A0ABS7DRV7</accession>
<name>A0ABS7DRV7_9FIRM</name>
<sequence length="132" mass="15126">MWINPVFDRTQADIDGQTSKGHYKADDLNRIEQNCSYLAGVFGVTVITREWTRTDFPTTSETERIRNNIETLRAAYMVYQTTPDTPATPPNEYHKVNYLEQIIHDLRALHDDNTRAVNYAGETYSGQLIGVI</sequence>